<dbReference type="EMBL" id="QWET01000005">
    <property type="protein sequence ID" value="RIH65743.1"/>
    <property type="molecule type" value="Genomic_DNA"/>
</dbReference>
<dbReference type="AlphaFoldDB" id="A0A399D2N4"/>
<evidence type="ECO:0000313" key="1">
    <source>
        <dbReference type="EMBL" id="RIH65743.1"/>
    </source>
</evidence>
<evidence type="ECO:0008006" key="3">
    <source>
        <dbReference type="Google" id="ProtNLM"/>
    </source>
</evidence>
<evidence type="ECO:0000313" key="2">
    <source>
        <dbReference type="Proteomes" id="UP000266441"/>
    </source>
</evidence>
<reference evidence="1 2" key="1">
    <citation type="journal article" date="2015" name="Int. J. Syst. Evol. Microbiol.">
        <title>Mariniphaga sediminis sp. nov., isolated from coastal sediment.</title>
        <authorList>
            <person name="Wang F.Q."/>
            <person name="Shen Q.Y."/>
            <person name="Chen G.J."/>
            <person name="Du Z.J."/>
        </authorList>
    </citation>
    <scope>NUCLEOTIDE SEQUENCE [LARGE SCALE GENOMIC DNA]</scope>
    <source>
        <strain evidence="1 2">SY21</strain>
    </source>
</reference>
<keyword evidence="2" id="KW-1185">Reference proteome</keyword>
<gene>
    <name evidence="1" type="ORF">D1164_08785</name>
</gene>
<protein>
    <recommendedName>
        <fullName evidence="3">Gfo/Idh/MocA-like oxidoreductase N-terminal domain-containing protein</fullName>
    </recommendedName>
</protein>
<dbReference type="OrthoDB" id="1116596at2"/>
<name>A0A399D2N4_9BACT</name>
<proteinExistence type="predicted"/>
<dbReference type="Proteomes" id="UP000266441">
    <property type="component" value="Unassembled WGS sequence"/>
</dbReference>
<accession>A0A399D2N4</accession>
<organism evidence="1 2">
    <name type="scientific">Mariniphaga sediminis</name>
    <dbReference type="NCBI Taxonomy" id="1628158"/>
    <lineage>
        <taxon>Bacteria</taxon>
        <taxon>Pseudomonadati</taxon>
        <taxon>Bacteroidota</taxon>
        <taxon>Bacteroidia</taxon>
        <taxon>Marinilabiliales</taxon>
        <taxon>Prolixibacteraceae</taxon>
        <taxon>Mariniphaga</taxon>
    </lineage>
</organism>
<dbReference type="RefSeq" id="WP_119349584.1">
    <property type="nucleotide sequence ID" value="NZ_QWET01000005.1"/>
</dbReference>
<sequence length="288" mass="32495">MLKLGLIGDIQMLEPFIKKAMKHPEVYIAGKSSVGTRPQPAGSRLTITEFNRVELIERADAFLINHFSLLPFQLLCEMVKKSKHFFATTYPELSADECTQLTKLAQEAQTIIQIANPFYYLPAIQWLGQNVLKPAFVEVSYFKNEPVGADTLLQLLLMLKNITGNIPKKTSAVSFDSTLADSVFSNLQLEFGDGSVVQINYGKKGTQNVFKVNTYAHNQFVEFDFLKGHYSCNNSPIDLSPFKKELETDTFLNTLAQKKLPVTTIEDYSSVLQTLHKIHLKLDRFSSM</sequence>
<comment type="caution">
    <text evidence="1">The sequence shown here is derived from an EMBL/GenBank/DDBJ whole genome shotgun (WGS) entry which is preliminary data.</text>
</comment>